<dbReference type="EMBL" id="UGNV01000001">
    <property type="protein sequence ID" value="STX27880.1"/>
    <property type="molecule type" value="Genomic_DNA"/>
</dbReference>
<gene>
    <name evidence="1" type="ORF">NCTC13315_00401</name>
</gene>
<dbReference type="OrthoDB" id="5649492at2"/>
<name>A0A378HZJ3_9GAMM</name>
<organism evidence="1 2">
    <name type="scientific">Legionella beliardensis</name>
    <dbReference type="NCBI Taxonomy" id="91822"/>
    <lineage>
        <taxon>Bacteria</taxon>
        <taxon>Pseudomonadati</taxon>
        <taxon>Pseudomonadota</taxon>
        <taxon>Gammaproteobacteria</taxon>
        <taxon>Legionellales</taxon>
        <taxon>Legionellaceae</taxon>
        <taxon>Legionella</taxon>
    </lineage>
</organism>
<dbReference type="Proteomes" id="UP000254968">
    <property type="component" value="Unassembled WGS sequence"/>
</dbReference>
<keyword evidence="2" id="KW-1185">Reference proteome</keyword>
<protein>
    <submittedName>
        <fullName evidence="1">Uncharacterized protein</fullName>
    </submittedName>
</protein>
<evidence type="ECO:0000313" key="1">
    <source>
        <dbReference type="EMBL" id="STX27880.1"/>
    </source>
</evidence>
<evidence type="ECO:0000313" key="2">
    <source>
        <dbReference type="Proteomes" id="UP000254968"/>
    </source>
</evidence>
<dbReference type="RefSeq" id="WP_115301667.1">
    <property type="nucleotide sequence ID" value="NZ_CAAAHO010000006.1"/>
</dbReference>
<dbReference type="AlphaFoldDB" id="A0A378HZJ3"/>
<reference evidence="1 2" key="1">
    <citation type="submission" date="2018-06" db="EMBL/GenBank/DDBJ databases">
        <authorList>
            <consortium name="Pathogen Informatics"/>
            <person name="Doyle S."/>
        </authorList>
    </citation>
    <scope>NUCLEOTIDE SEQUENCE [LARGE SCALE GENOMIC DNA]</scope>
    <source>
        <strain evidence="1 2">NCTC13315</strain>
    </source>
</reference>
<proteinExistence type="predicted"/>
<accession>A0A378HZJ3</accession>
<sequence>MSYLNHRLINAIPTHAKKAFGYYPDMIVYQHNNSEYREHWQKLAKAKYIYTDGYDLKPIGPVSYLFEVIKGWLGFTNHCEPRHVQLSLGKFAYYGYLQGFSQHLQQLAHYKLPSDYLTLVQKPRENTISKALQDLLINYYLTSADTIPQALEIPPMHSKYAFGECFKYIDAWAEIPKLDPQSLQLIADTINQLEFDVNPRQYQFIDQSQYAQTAAEIYFGKARKEKASYLYNWSWFSNAKPLTQWYLQRAIYFNKEITHQDLPLFIDYFVELKKFSQAADLIKRLSNIPQAVHYFTAHFTAVEQLQFIEPDTVLAQALAQYYLQKPTPENLKLAAQFDTNLAQHDPVNMIKLLIDSKDYNNAYNLFLTHQNRYTFSTSDLKVLANYFDATGESTYEEGLKQRKASNWPEAVLSYGQSLEAKEKAFKLQPTKERQEQYYVHMRLYAQVIIDADIQQHEIKHCDFNQLEEAINLLNQCASKDLTSQEEQKRHCQLLVTGLMRQVDYLTNLFSVPVTYAHDRDTRNQHQALHKDNFNLAISKLNCIIQLLAHHCDKAQKKILGKAYFLLGDISYFFNLPSFSPSYFEKAMETVPNNPFYLLRCSEVFSERKEKLQARAIPLLKKHGFEVLDYCHWDEDRWEKEERYKTSPIKDIHCLEKTESTTPIFSFT</sequence>